<proteinExistence type="predicted"/>
<dbReference type="Proteomes" id="UP001596012">
    <property type="component" value="Unassembled WGS sequence"/>
</dbReference>
<evidence type="ECO:0000313" key="3">
    <source>
        <dbReference type="Proteomes" id="UP001596012"/>
    </source>
</evidence>
<dbReference type="RefSeq" id="WP_386350980.1">
    <property type="nucleotide sequence ID" value="NZ_JBHSFG010000081.1"/>
</dbReference>
<accession>A0ABV8YYQ0</accession>
<feature type="compositionally biased region" description="Basic and acidic residues" evidence="1">
    <location>
        <begin position="50"/>
        <end position="62"/>
    </location>
</feature>
<feature type="region of interest" description="Disordered" evidence="1">
    <location>
        <begin position="41"/>
        <end position="62"/>
    </location>
</feature>
<sequence length="62" mass="6528">MHDAATALLLTALTIRVFGPDVVRLSKRMLTAVVRVGITGMRPSAPDAPRAPEGELTRGSGE</sequence>
<gene>
    <name evidence="2" type="ORF">ACFPH6_38840</name>
</gene>
<name>A0ABV8YYQ0_9ACTN</name>
<dbReference type="EMBL" id="JBHSFG010000081">
    <property type="protein sequence ID" value="MFC4470389.1"/>
    <property type="molecule type" value="Genomic_DNA"/>
</dbReference>
<reference evidence="3" key="1">
    <citation type="journal article" date="2019" name="Int. J. Syst. Evol. Microbiol.">
        <title>The Global Catalogue of Microorganisms (GCM) 10K type strain sequencing project: providing services to taxonomists for standard genome sequencing and annotation.</title>
        <authorList>
            <consortium name="The Broad Institute Genomics Platform"/>
            <consortium name="The Broad Institute Genome Sequencing Center for Infectious Disease"/>
            <person name="Wu L."/>
            <person name="Ma J."/>
        </authorList>
    </citation>
    <scope>NUCLEOTIDE SEQUENCE [LARGE SCALE GENOMIC DNA]</scope>
    <source>
        <strain evidence="3">DT43</strain>
    </source>
</reference>
<comment type="caution">
    <text evidence="2">The sequence shown here is derived from an EMBL/GenBank/DDBJ whole genome shotgun (WGS) entry which is preliminary data.</text>
</comment>
<keyword evidence="3" id="KW-1185">Reference proteome</keyword>
<evidence type="ECO:0000256" key="1">
    <source>
        <dbReference type="SAM" id="MobiDB-lite"/>
    </source>
</evidence>
<evidence type="ECO:0000313" key="2">
    <source>
        <dbReference type="EMBL" id="MFC4470389.1"/>
    </source>
</evidence>
<protein>
    <submittedName>
        <fullName evidence="2">Uncharacterized protein</fullName>
    </submittedName>
</protein>
<organism evidence="2 3">
    <name type="scientific">Streptomyces xiangluensis</name>
    <dbReference type="NCBI Taxonomy" id="2665720"/>
    <lineage>
        <taxon>Bacteria</taxon>
        <taxon>Bacillati</taxon>
        <taxon>Actinomycetota</taxon>
        <taxon>Actinomycetes</taxon>
        <taxon>Kitasatosporales</taxon>
        <taxon>Streptomycetaceae</taxon>
        <taxon>Streptomyces</taxon>
    </lineage>
</organism>